<dbReference type="EC" id="5.4.99.62" evidence="2 6"/>
<keyword evidence="4 6" id="KW-0413">Isomerase</keyword>
<dbReference type="GO" id="GO:0062193">
    <property type="term" value="F:D-ribose pyranase activity"/>
    <property type="evidence" value="ECO:0007669"/>
    <property type="project" value="UniProtKB-EC"/>
</dbReference>
<dbReference type="PANTHER" id="PTHR37831:SF1">
    <property type="entry name" value="D-RIBOSE PYRANASE"/>
    <property type="match status" value="1"/>
</dbReference>
<gene>
    <name evidence="6" type="primary">rbsD</name>
    <name evidence="7" type="ORF">CDO51_10730</name>
</gene>
<accession>A0A226BY15</accession>
<comment type="subcellular location">
    <subcellularLocation>
        <location evidence="6">Cytoplasm</location>
    </subcellularLocation>
</comment>
<dbReference type="GO" id="GO:0048029">
    <property type="term" value="F:monosaccharide binding"/>
    <property type="evidence" value="ECO:0007669"/>
    <property type="project" value="InterPro"/>
</dbReference>
<reference evidence="7 8" key="1">
    <citation type="submission" date="2017-06" db="EMBL/GenBank/DDBJ databases">
        <title>Draft Genome Sequence of Natranaerobius trueperi halophilic, alkalithermophilic bacteria from soda lakes.</title>
        <authorList>
            <person name="Zhao B."/>
        </authorList>
    </citation>
    <scope>NUCLEOTIDE SEQUENCE [LARGE SCALE GENOMIC DNA]</scope>
    <source>
        <strain evidence="7 8">DSM 18760</strain>
    </source>
</reference>
<comment type="pathway">
    <text evidence="6">Carbohydrate metabolism; D-ribose degradation; D-ribose 5-phosphate from beta-D-ribopyranose: step 1/2.</text>
</comment>
<sequence length="135" mass="15127">MKKTPLLNSKISRTIAEMGHTDKLTIADAGLPINQDVERIDLALKEGIPKFLETLDVVLSELVVEEVTLASETKESNQELYEEIVAILKKHNPEIKIKEVTHHSFKIESNKSKAVIRTGEYTPFSNIILKSGVVF</sequence>
<dbReference type="Gene3D" id="3.40.1650.10">
    <property type="entry name" value="RbsD-like domain"/>
    <property type="match status" value="1"/>
</dbReference>
<evidence type="ECO:0000256" key="3">
    <source>
        <dbReference type="ARBA" id="ARBA00022490"/>
    </source>
</evidence>
<comment type="catalytic activity">
    <reaction evidence="1 6">
        <text>beta-D-ribopyranose = beta-D-ribofuranose</text>
        <dbReference type="Rhea" id="RHEA:25432"/>
        <dbReference type="ChEBI" id="CHEBI:27476"/>
        <dbReference type="ChEBI" id="CHEBI:47002"/>
        <dbReference type="EC" id="5.4.99.62"/>
    </reaction>
</comment>
<comment type="function">
    <text evidence="6">Catalyzes the interconversion of beta-pyran and beta-furan forms of D-ribose.</text>
</comment>
<dbReference type="SUPFAM" id="SSF102546">
    <property type="entry name" value="RbsD-like"/>
    <property type="match status" value="1"/>
</dbReference>
<evidence type="ECO:0000256" key="2">
    <source>
        <dbReference type="ARBA" id="ARBA00012862"/>
    </source>
</evidence>
<proteinExistence type="inferred from homology"/>
<comment type="subunit">
    <text evidence="6">Homodecamer.</text>
</comment>
<comment type="caution">
    <text evidence="7">The sequence shown here is derived from an EMBL/GenBank/DDBJ whole genome shotgun (WGS) entry which is preliminary data.</text>
</comment>
<feature type="binding site" evidence="6">
    <location>
        <position position="102"/>
    </location>
    <ligand>
        <name>substrate</name>
    </ligand>
</feature>
<evidence type="ECO:0000256" key="4">
    <source>
        <dbReference type="ARBA" id="ARBA00023235"/>
    </source>
</evidence>
<keyword evidence="3 6" id="KW-0963">Cytoplasm</keyword>
<protein>
    <recommendedName>
        <fullName evidence="2 6">D-ribose pyranase</fullName>
        <ecNumber evidence="2 6">5.4.99.62</ecNumber>
    </recommendedName>
</protein>
<evidence type="ECO:0000256" key="6">
    <source>
        <dbReference type="HAMAP-Rule" id="MF_01661"/>
    </source>
</evidence>
<dbReference type="InterPro" id="IPR007721">
    <property type="entry name" value="RbsD_FucU"/>
</dbReference>
<name>A0A226BY15_9FIRM</name>
<evidence type="ECO:0000256" key="5">
    <source>
        <dbReference type="ARBA" id="ARBA00023277"/>
    </source>
</evidence>
<dbReference type="Proteomes" id="UP000214588">
    <property type="component" value="Unassembled WGS sequence"/>
</dbReference>
<dbReference type="EMBL" id="NIQC01000029">
    <property type="protein sequence ID" value="OWZ83030.1"/>
    <property type="molecule type" value="Genomic_DNA"/>
</dbReference>
<dbReference type="GO" id="GO:0005829">
    <property type="term" value="C:cytosol"/>
    <property type="evidence" value="ECO:0007669"/>
    <property type="project" value="TreeGrafter"/>
</dbReference>
<keyword evidence="5 6" id="KW-0119">Carbohydrate metabolism</keyword>
<dbReference type="AlphaFoldDB" id="A0A226BY15"/>
<feature type="binding site" evidence="6">
    <location>
        <begin position="124"/>
        <end position="126"/>
    </location>
    <ligand>
        <name>substrate</name>
    </ligand>
</feature>
<feature type="active site" description="Proton donor" evidence="6">
    <location>
        <position position="20"/>
    </location>
</feature>
<dbReference type="UniPathway" id="UPA00916">
    <property type="reaction ID" value="UER00888"/>
</dbReference>
<dbReference type="PANTHER" id="PTHR37831">
    <property type="entry name" value="D-RIBOSE PYRANASE"/>
    <property type="match status" value="1"/>
</dbReference>
<comment type="similarity">
    <text evidence="6">Belongs to the RbsD / FucU family. RbsD subfamily.</text>
</comment>
<dbReference type="GO" id="GO:0016872">
    <property type="term" value="F:intramolecular lyase activity"/>
    <property type="evidence" value="ECO:0007669"/>
    <property type="project" value="UniProtKB-UniRule"/>
</dbReference>
<dbReference type="HAMAP" id="MF_01661">
    <property type="entry name" value="D_rib_pyranase"/>
    <property type="match status" value="1"/>
</dbReference>
<evidence type="ECO:0000256" key="1">
    <source>
        <dbReference type="ARBA" id="ARBA00000223"/>
    </source>
</evidence>
<evidence type="ECO:0000313" key="7">
    <source>
        <dbReference type="EMBL" id="OWZ83030.1"/>
    </source>
</evidence>
<dbReference type="NCBIfam" id="NF008761">
    <property type="entry name" value="PRK11797.1"/>
    <property type="match status" value="1"/>
</dbReference>
<feature type="binding site" evidence="6">
    <location>
        <position position="28"/>
    </location>
    <ligand>
        <name>substrate</name>
    </ligand>
</feature>
<organism evidence="7 8">
    <name type="scientific">Natranaerobius trueperi</name>
    <dbReference type="NCBI Taxonomy" id="759412"/>
    <lineage>
        <taxon>Bacteria</taxon>
        <taxon>Bacillati</taxon>
        <taxon>Bacillota</taxon>
        <taxon>Clostridia</taxon>
        <taxon>Natranaerobiales</taxon>
        <taxon>Natranaerobiaceae</taxon>
        <taxon>Natranaerobius</taxon>
    </lineage>
</organism>
<dbReference type="OrthoDB" id="9805009at2"/>
<keyword evidence="8" id="KW-1185">Reference proteome</keyword>
<dbReference type="InterPro" id="IPR023064">
    <property type="entry name" value="D-ribose_pyranase"/>
</dbReference>
<dbReference type="GO" id="GO:0019303">
    <property type="term" value="P:D-ribose catabolic process"/>
    <property type="evidence" value="ECO:0007669"/>
    <property type="project" value="UniProtKB-UniRule"/>
</dbReference>
<evidence type="ECO:0000313" key="8">
    <source>
        <dbReference type="Proteomes" id="UP000214588"/>
    </source>
</evidence>
<dbReference type="Pfam" id="PF05025">
    <property type="entry name" value="RbsD_FucU"/>
    <property type="match status" value="1"/>
</dbReference>
<dbReference type="InterPro" id="IPR023750">
    <property type="entry name" value="RbsD-like_sf"/>
</dbReference>
<dbReference type="RefSeq" id="WP_089024259.1">
    <property type="nucleotide sequence ID" value="NZ_NIQC01000029.1"/>
</dbReference>